<accession>A0A2H0KGS2</accession>
<comment type="caution">
    <text evidence="1">The sequence shown here is derived from an EMBL/GenBank/DDBJ whole genome shotgun (WGS) entry which is preliminary data.</text>
</comment>
<protein>
    <recommendedName>
        <fullName evidence="3">HicB-like antitoxin of toxin-antitoxin system domain-containing protein</fullName>
    </recommendedName>
</protein>
<name>A0A2H0KGS2_9BACT</name>
<dbReference type="SUPFAM" id="SSF143100">
    <property type="entry name" value="TTHA1013/TTHA0281-like"/>
    <property type="match status" value="1"/>
</dbReference>
<gene>
    <name evidence="1" type="ORF">COV89_00560</name>
</gene>
<evidence type="ECO:0000313" key="2">
    <source>
        <dbReference type="Proteomes" id="UP000231371"/>
    </source>
</evidence>
<dbReference type="AlphaFoldDB" id="A0A2H0KGS2"/>
<dbReference type="InterPro" id="IPR035069">
    <property type="entry name" value="TTHA1013/TTHA0281-like"/>
</dbReference>
<dbReference type="Proteomes" id="UP000231371">
    <property type="component" value="Unassembled WGS sequence"/>
</dbReference>
<dbReference type="EMBL" id="PCVI01000010">
    <property type="protein sequence ID" value="PIQ70427.1"/>
    <property type="molecule type" value="Genomic_DNA"/>
</dbReference>
<evidence type="ECO:0008006" key="3">
    <source>
        <dbReference type="Google" id="ProtNLM"/>
    </source>
</evidence>
<evidence type="ECO:0000313" key="1">
    <source>
        <dbReference type="EMBL" id="PIQ70427.1"/>
    </source>
</evidence>
<dbReference type="Gene3D" id="3.30.160.250">
    <property type="match status" value="1"/>
</dbReference>
<reference evidence="1 2" key="1">
    <citation type="submission" date="2017-09" db="EMBL/GenBank/DDBJ databases">
        <title>Depth-based differentiation of microbial function through sediment-hosted aquifers and enrichment of novel symbionts in the deep terrestrial subsurface.</title>
        <authorList>
            <person name="Probst A.J."/>
            <person name="Ladd B."/>
            <person name="Jarett J.K."/>
            <person name="Geller-Mcgrath D.E."/>
            <person name="Sieber C.M."/>
            <person name="Emerson J.B."/>
            <person name="Anantharaman K."/>
            <person name="Thomas B.C."/>
            <person name="Malmstrom R."/>
            <person name="Stieglmeier M."/>
            <person name="Klingl A."/>
            <person name="Woyke T."/>
            <person name="Ryan C.M."/>
            <person name="Banfield J.F."/>
        </authorList>
    </citation>
    <scope>NUCLEOTIDE SEQUENCE [LARGE SCALE GENOMIC DNA]</scope>
    <source>
        <strain evidence="1">CG11_big_fil_rev_8_21_14_0_20_40_12</strain>
    </source>
</reference>
<proteinExistence type="predicted"/>
<organism evidence="1 2">
    <name type="scientific">Candidatus Shapirobacteria bacterium CG11_big_fil_rev_8_21_14_0_20_40_12</name>
    <dbReference type="NCBI Taxonomy" id="1974889"/>
    <lineage>
        <taxon>Bacteria</taxon>
        <taxon>Candidatus Shapironibacteriota</taxon>
    </lineage>
</organism>
<sequence>METKVLNYHIIITPEKLNGKTVYNAYSPTLGVADWGKTAELAISNVKEAIECHLESLNKNKEPIPVEEVSDFMIAYTSVSLTSKHTPDFI</sequence>